<protein>
    <recommendedName>
        <fullName evidence="4">Class IIb bacteriocin, lactobin A/cerein 7B family</fullName>
    </recommendedName>
</protein>
<keyword evidence="1" id="KW-0812">Transmembrane</keyword>
<evidence type="ECO:0008006" key="4">
    <source>
        <dbReference type="Google" id="ProtNLM"/>
    </source>
</evidence>
<dbReference type="Proteomes" id="UP000775686">
    <property type="component" value="Unassembled WGS sequence"/>
</dbReference>
<proteinExistence type="predicted"/>
<keyword evidence="3" id="KW-1185">Reference proteome</keyword>
<name>A0ABS2EKS1_9FIRM</name>
<keyword evidence="1" id="KW-0472">Membrane</keyword>
<evidence type="ECO:0000313" key="2">
    <source>
        <dbReference type="EMBL" id="MBM6745407.1"/>
    </source>
</evidence>
<dbReference type="RefSeq" id="WP_204864656.1">
    <property type="nucleotide sequence ID" value="NZ_JACJKH010000033.1"/>
</dbReference>
<accession>A0ABS2EKS1</accession>
<dbReference type="EMBL" id="JACJKH010000033">
    <property type="protein sequence ID" value="MBM6745407.1"/>
    <property type="molecule type" value="Genomic_DNA"/>
</dbReference>
<organism evidence="2 3">
    <name type="scientific">Drancourtella massiliensis</name>
    <dbReference type="NCBI Taxonomy" id="1632013"/>
    <lineage>
        <taxon>Bacteria</taxon>
        <taxon>Bacillati</taxon>
        <taxon>Bacillota</taxon>
        <taxon>Clostridia</taxon>
        <taxon>Eubacteriales</taxon>
        <taxon>Oscillospiraceae</taxon>
        <taxon>Drancourtella</taxon>
    </lineage>
</organism>
<gene>
    <name evidence="2" type="ORF">H6A32_14060</name>
</gene>
<feature type="transmembrane region" description="Helical" evidence="1">
    <location>
        <begin position="27"/>
        <end position="47"/>
    </location>
</feature>
<evidence type="ECO:0000256" key="1">
    <source>
        <dbReference type="SAM" id="Phobius"/>
    </source>
</evidence>
<evidence type="ECO:0000313" key="3">
    <source>
        <dbReference type="Proteomes" id="UP000775686"/>
    </source>
</evidence>
<reference evidence="2 3" key="1">
    <citation type="journal article" date="2021" name="Sci. Rep.">
        <title>The distribution of antibiotic resistance genes in chicken gut microbiota commensals.</title>
        <authorList>
            <person name="Juricova H."/>
            <person name="Matiasovicova J."/>
            <person name="Kubasova T."/>
            <person name="Cejkova D."/>
            <person name="Rychlik I."/>
        </authorList>
    </citation>
    <scope>NUCLEOTIDE SEQUENCE [LARGE SCALE GENOMIC DNA]</scope>
    <source>
        <strain evidence="2 3">An770</strain>
    </source>
</reference>
<keyword evidence="1" id="KW-1133">Transmembrane helix</keyword>
<sequence length="62" mass="6452">MENKLIEVVDTFPTLIKNTHLNVNLQGWPAAVTAIAICCAGVAVYAIKATTPSEAPATQGAI</sequence>
<comment type="caution">
    <text evidence="2">The sequence shown here is derived from an EMBL/GenBank/DDBJ whole genome shotgun (WGS) entry which is preliminary data.</text>
</comment>